<evidence type="ECO:0000256" key="1">
    <source>
        <dbReference type="ARBA" id="ARBA00001936"/>
    </source>
</evidence>
<dbReference type="Pfam" id="PF22527">
    <property type="entry name" value="DEXQc_Suv3"/>
    <property type="match status" value="1"/>
</dbReference>
<evidence type="ECO:0000256" key="4">
    <source>
        <dbReference type="ARBA" id="ARBA00012552"/>
    </source>
</evidence>
<evidence type="ECO:0000256" key="9">
    <source>
        <dbReference type="ARBA" id="ARBA00022946"/>
    </source>
</evidence>
<gene>
    <name evidence="14" type="ORF">jhhlp_004396</name>
</gene>
<keyword evidence="6" id="KW-0378">Hydrolase</keyword>
<dbReference type="InterPro" id="IPR041082">
    <property type="entry name" value="Suv3_C_1"/>
</dbReference>
<feature type="compositionally biased region" description="Low complexity" evidence="12">
    <location>
        <begin position="471"/>
        <end position="485"/>
    </location>
</feature>
<evidence type="ECO:0000259" key="13">
    <source>
        <dbReference type="PROSITE" id="PS51194"/>
    </source>
</evidence>
<keyword evidence="7" id="KW-0347">Helicase</keyword>
<dbReference type="Pfam" id="PF18147">
    <property type="entry name" value="Suv3_C_1"/>
    <property type="match status" value="1"/>
</dbReference>
<dbReference type="InterPro" id="IPR022192">
    <property type="entry name" value="SUV3_C"/>
</dbReference>
<comment type="cofactor">
    <cofactor evidence="2">
        <name>Mg(2+)</name>
        <dbReference type="ChEBI" id="CHEBI:18420"/>
    </cofactor>
</comment>
<dbReference type="Pfam" id="PF00271">
    <property type="entry name" value="Helicase_C"/>
    <property type="match status" value="1"/>
</dbReference>
<dbReference type="SUPFAM" id="SSF52540">
    <property type="entry name" value="P-loop containing nucleoside triphosphate hydrolases"/>
    <property type="match status" value="1"/>
</dbReference>
<comment type="catalytic activity">
    <reaction evidence="11">
        <text>ATP + H2O = ADP + phosphate + H(+)</text>
        <dbReference type="Rhea" id="RHEA:13065"/>
        <dbReference type="ChEBI" id="CHEBI:15377"/>
        <dbReference type="ChEBI" id="CHEBI:15378"/>
        <dbReference type="ChEBI" id="CHEBI:30616"/>
        <dbReference type="ChEBI" id="CHEBI:43474"/>
        <dbReference type="ChEBI" id="CHEBI:456216"/>
        <dbReference type="EC" id="3.6.4.13"/>
    </reaction>
</comment>
<dbReference type="EC" id="3.6.4.13" evidence="4"/>
<dbReference type="CDD" id="cd18805">
    <property type="entry name" value="SF2_C_suv3"/>
    <property type="match status" value="1"/>
</dbReference>
<keyword evidence="9" id="KW-0809">Transit peptide</keyword>
<dbReference type="GO" id="GO:0016787">
    <property type="term" value="F:hydrolase activity"/>
    <property type="evidence" value="ECO:0007669"/>
    <property type="project" value="UniProtKB-KW"/>
</dbReference>
<dbReference type="SMART" id="SM00490">
    <property type="entry name" value="HELICc"/>
    <property type="match status" value="1"/>
</dbReference>
<dbReference type="InterPro" id="IPR001650">
    <property type="entry name" value="Helicase_C-like"/>
</dbReference>
<evidence type="ECO:0000256" key="6">
    <source>
        <dbReference type="ARBA" id="ARBA00022801"/>
    </source>
</evidence>
<evidence type="ECO:0000313" key="14">
    <source>
        <dbReference type="EMBL" id="PKS09775.1"/>
    </source>
</evidence>
<dbReference type="OrthoDB" id="6692397at2759"/>
<dbReference type="InParanoid" id="A0A2N3NBE7"/>
<evidence type="ECO:0000256" key="10">
    <source>
        <dbReference type="ARBA" id="ARBA00023128"/>
    </source>
</evidence>
<evidence type="ECO:0000256" key="11">
    <source>
        <dbReference type="ARBA" id="ARBA00047984"/>
    </source>
</evidence>
<dbReference type="InterPro" id="IPR055206">
    <property type="entry name" value="DEXQc_SUV3"/>
</dbReference>
<dbReference type="InterPro" id="IPR027417">
    <property type="entry name" value="P-loop_NTPase"/>
</dbReference>
<dbReference type="PANTHER" id="PTHR12131">
    <property type="entry name" value="ATP-DEPENDENT RNA AND DNA HELICASE"/>
    <property type="match status" value="1"/>
</dbReference>
<dbReference type="STRING" id="41688.A0A2N3NBE7"/>
<dbReference type="Gene3D" id="1.20.272.40">
    <property type="match status" value="1"/>
</dbReference>
<evidence type="ECO:0000256" key="5">
    <source>
        <dbReference type="ARBA" id="ARBA00022741"/>
    </source>
</evidence>
<keyword evidence="5" id="KW-0547">Nucleotide-binding</keyword>
<dbReference type="AlphaFoldDB" id="A0A2N3NBE7"/>
<dbReference type="Pfam" id="PF12513">
    <property type="entry name" value="SUV3_C"/>
    <property type="match status" value="1"/>
</dbReference>
<evidence type="ECO:0000256" key="12">
    <source>
        <dbReference type="SAM" id="MobiDB-lite"/>
    </source>
</evidence>
<dbReference type="CDD" id="cd17913">
    <property type="entry name" value="DEXQc_Suv3"/>
    <property type="match status" value="1"/>
</dbReference>
<reference evidence="14 15" key="1">
    <citation type="journal article" date="2017" name="G3 (Bethesda)">
        <title>First Draft Genome Sequence of the Pathogenic Fungus Lomentospora prolificans (Formerly Scedosporium prolificans).</title>
        <authorList>
            <person name="Luo R."/>
            <person name="Zimin A."/>
            <person name="Workman R."/>
            <person name="Fan Y."/>
            <person name="Pertea G."/>
            <person name="Grossman N."/>
            <person name="Wear M.P."/>
            <person name="Jia B."/>
            <person name="Miller H."/>
            <person name="Casadevall A."/>
            <person name="Timp W."/>
            <person name="Zhang S.X."/>
            <person name="Salzberg S.L."/>
        </authorList>
    </citation>
    <scope>NUCLEOTIDE SEQUENCE [LARGE SCALE GENOMIC DNA]</scope>
    <source>
        <strain evidence="14 15">JHH-5317</strain>
    </source>
</reference>
<dbReference type="FunCoup" id="A0A2N3NBE7">
    <property type="interactions" value="660"/>
</dbReference>
<accession>A0A2N3NBE7</accession>
<evidence type="ECO:0000256" key="8">
    <source>
        <dbReference type="ARBA" id="ARBA00022840"/>
    </source>
</evidence>
<dbReference type="FunFam" id="3.40.50.300:FF:000269">
    <property type="entry name" value="ATP-dependent RNA helicase SUPV3L1, mitochondrial"/>
    <property type="match status" value="1"/>
</dbReference>
<evidence type="ECO:0000256" key="3">
    <source>
        <dbReference type="ARBA" id="ARBA00004173"/>
    </source>
</evidence>
<feature type="compositionally biased region" description="Basic and acidic residues" evidence="12">
    <location>
        <begin position="734"/>
        <end position="746"/>
    </location>
</feature>
<dbReference type="Proteomes" id="UP000233524">
    <property type="component" value="Unassembled WGS sequence"/>
</dbReference>
<organism evidence="14 15">
    <name type="scientific">Lomentospora prolificans</name>
    <dbReference type="NCBI Taxonomy" id="41688"/>
    <lineage>
        <taxon>Eukaryota</taxon>
        <taxon>Fungi</taxon>
        <taxon>Dikarya</taxon>
        <taxon>Ascomycota</taxon>
        <taxon>Pezizomycotina</taxon>
        <taxon>Sordariomycetes</taxon>
        <taxon>Hypocreomycetidae</taxon>
        <taxon>Microascales</taxon>
        <taxon>Microascaceae</taxon>
        <taxon>Lomentospora</taxon>
    </lineage>
</organism>
<dbReference type="PANTHER" id="PTHR12131:SF1">
    <property type="entry name" value="ATP-DEPENDENT RNA HELICASE SUPV3L1, MITOCHONDRIAL-RELATED"/>
    <property type="match status" value="1"/>
</dbReference>
<dbReference type="InterPro" id="IPR044774">
    <property type="entry name" value="Suv3_DEXQc"/>
</dbReference>
<feature type="domain" description="Helicase C-terminal" evidence="13">
    <location>
        <begin position="351"/>
        <end position="503"/>
    </location>
</feature>
<dbReference type="Gene3D" id="1.20.58.1080">
    <property type="match status" value="1"/>
</dbReference>
<dbReference type="VEuPathDB" id="FungiDB:jhhlp_004396"/>
<evidence type="ECO:0000256" key="2">
    <source>
        <dbReference type="ARBA" id="ARBA00001946"/>
    </source>
</evidence>
<dbReference type="GO" id="GO:0045025">
    <property type="term" value="C:mitochondrial degradosome"/>
    <property type="evidence" value="ECO:0007669"/>
    <property type="project" value="TreeGrafter"/>
</dbReference>
<dbReference type="GO" id="GO:0003724">
    <property type="term" value="F:RNA helicase activity"/>
    <property type="evidence" value="ECO:0007669"/>
    <property type="project" value="UniProtKB-EC"/>
</dbReference>
<dbReference type="GO" id="GO:0005524">
    <property type="term" value="F:ATP binding"/>
    <property type="evidence" value="ECO:0007669"/>
    <property type="project" value="UniProtKB-KW"/>
</dbReference>
<dbReference type="InterPro" id="IPR050699">
    <property type="entry name" value="RNA-DNA_Helicase"/>
</dbReference>
<sequence>MSRLLRRTPTYNSITTFKARPGICSACHSSFIATRTPTQEWNFTNPTHHVSSRRTFIATPVRQDRVALFRQVVDTRFKQIAPSKLPWREISKEMNSFGIKSSEQLKKEEQNFTRELKAAFELAETGQLGSRESLFNSLRLAFVRGDIKGLSSQLHFLFRNFLLRNRFSKPVTDVQRQLADFRYPWEWFPATRALQRTVHLHVGPTNSGKTYHALQALEKAKSGVYCGPLRLLAHEIYSRLNAKGKPCALLTGEEQRYPEDTDNYYISCTVEMAPMSEIMDVAVIDEIQMIADPDRGSAWTAALLGVQARELHLCGEERTVDLIQSICASIGDTCIVHRYERLTPLKAANYSIGKSFKNLQKGDCVVAFSRLSIHALKAGIERRTGRRCAVIYGSLPPETRAQQAALFNDPDNDYDFLVASDAIGMGLNLEVKRVVFESVTKHDGYDWRSLTISEIRQIGGRAGRYKTARQAMADSSDSPGSAAPSAEEEKVGYVTTLDPDDLPLVKKTLWKDAKQITSAIIVPPVAFIEQFSTYFSPDTPLSFILMRMRELASVTDRFQLCLKDSFLAITDMIQEFPLSIYDRLVLMTAPVSLRTHGGPEILKAVARCIAERKGGHILDMKEIHLELLDANLDALPPTKRTMYLQQLEALHQAVVLYLWVSYRFPRIFTAQPLAFRVRDLVQEKINEYLSSLNYAEEDSTRRRRQRRLRAQMRDQMQKDLLGPGAAETVQIEEGPGRWEEEGHEEPLVQEAEEMSDVARAGEASANRQASA</sequence>
<dbReference type="FunFam" id="3.40.50.300:FF:000957">
    <property type="entry name" value="ATP-dependent RNA helicase SUV3L, mitochondrial"/>
    <property type="match status" value="1"/>
</dbReference>
<dbReference type="GO" id="GO:0000965">
    <property type="term" value="P:mitochondrial RNA 3'-end processing"/>
    <property type="evidence" value="ECO:0007669"/>
    <property type="project" value="TreeGrafter"/>
</dbReference>
<feature type="region of interest" description="Disordered" evidence="12">
    <location>
        <begin position="468"/>
        <end position="490"/>
    </location>
</feature>
<name>A0A2N3NBE7_9PEZI</name>
<dbReference type="PROSITE" id="PS51194">
    <property type="entry name" value="HELICASE_CTER"/>
    <property type="match status" value="1"/>
</dbReference>
<comment type="caution">
    <text evidence="14">The sequence shown here is derived from an EMBL/GenBank/DDBJ whole genome shotgun (WGS) entry which is preliminary data.</text>
</comment>
<keyword evidence="15" id="KW-1185">Reference proteome</keyword>
<comment type="cofactor">
    <cofactor evidence="1">
        <name>Mn(2+)</name>
        <dbReference type="ChEBI" id="CHEBI:29035"/>
    </cofactor>
</comment>
<protein>
    <recommendedName>
        <fullName evidence="4">RNA helicase</fullName>
        <ecNumber evidence="4">3.6.4.13</ecNumber>
    </recommendedName>
</protein>
<keyword evidence="8" id="KW-0067">ATP-binding</keyword>
<feature type="region of interest" description="Disordered" evidence="12">
    <location>
        <begin position="715"/>
        <end position="771"/>
    </location>
</feature>
<dbReference type="Gene3D" id="3.40.50.300">
    <property type="entry name" value="P-loop containing nucleotide triphosphate hydrolases"/>
    <property type="match status" value="2"/>
</dbReference>
<keyword evidence="10" id="KW-0496">Mitochondrion</keyword>
<evidence type="ECO:0000256" key="7">
    <source>
        <dbReference type="ARBA" id="ARBA00022806"/>
    </source>
</evidence>
<evidence type="ECO:0000313" key="15">
    <source>
        <dbReference type="Proteomes" id="UP000233524"/>
    </source>
</evidence>
<proteinExistence type="predicted"/>
<comment type="subcellular location">
    <subcellularLocation>
        <location evidence="3">Mitochondrion</location>
    </subcellularLocation>
</comment>
<dbReference type="EMBL" id="NLAX01000010">
    <property type="protein sequence ID" value="PKS09775.1"/>
    <property type="molecule type" value="Genomic_DNA"/>
</dbReference>